<accession>A0ABW3NUN0</accession>
<dbReference type="InterPro" id="IPR050177">
    <property type="entry name" value="Lipid_A_modif_metabolic_enz"/>
</dbReference>
<evidence type="ECO:0000259" key="1">
    <source>
        <dbReference type="Pfam" id="PF01370"/>
    </source>
</evidence>
<gene>
    <name evidence="2" type="ORF">ACFQ3Q_12045</name>
</gene>
<dbReference type="InterPro" id="IPR036291">
    <property type="entry name" value="NAD(P)-bd_dom_sf"/>
</dbReference>
<dbReference type="EMBL" id="JBHTLI010000002">
    <property type="protein sequence ID" value="MFD1096487.1"/>
    <property type="molecule type" value="Genomic_DNA"/>
</dbReference>
<dbReference type="Gene3D" id="3.40.50.720">
    <property type="entry name" value="NAD(P)-binding Rossmann-like Domain"/>
    <property type="match status" value="1"/>
</dbReference>
<sequence length="317" mass="35505">MKNLKQTILGAGGAIGTELAKALSEYTNDIRLVSRHPKAVNENDELFPADLQNTGMVQKAVKGSAVVYLCAGLEYNFKIWKKSWPKIMANVISACIAENARLVFFDNVYMYDKGAMGNMTENAPINPPSKKGMVRAEIAQMLMQEVKEGNLKALIARSADFYGPGVKTSMLTETVIKPMIKGKKANWLGGTHYKHSFTYTPDAALAVALLGNSEEAYDQVWHLPTAGEPPTGKEWTEMVANELNTKAKVQAVPKWMVKIIGLFIPIMREMPEMMYQYDRDYIFRSDKFEKAFSFKPTPYREGVKKVVEAEIAREKIS</sequence>
<dbReference type="Proteomes" id="UP001597131">
    <property type="component" value="Unassembled WGS sequence"/>
</dbReference>
<dbReference type="SUPFAM" id="SSF51735">
    <property type="entry name" value="NAD(P)-binding Rossmann-fold domains"/>
    <property type="match status" value="1"/>
</dbReference>
<evidence type="ECO:0000313" key="3">
    <source>
        <dbReference type="Proteomes" id="UP001597131"/>
    </source>
</evidence>
<comment type="caution">
    <text evidence="2">The sequence shown here is derived from an EMBL/GenBank/DDBJ whole genome shotgun (WGS) entry which is preliminary data.</text>
</comment>
<dbReference type="InterPro" id="IPR001509">
    <property type="entry name" value="Epimerase_deHydtase"/>
</dbReference>
<dbReference type="Pfam" id="PF01370">
    <property type="entry name" value="Epimerase"/>
    <property type="match status" value="1"/>
</dbReference>
<reference evidence="3" key="1">
    <citation type="journal article" date="2019" name="Int. J. Syst. Evol. Microbiol.">
        <title>The Global Catalogue of Microorganisms (GCM) 10K type strain sequencing project: providing services to taxonomists for standard genome sequencing and annotation.</title>
        <authorList>
            <consortium name="The Broad Institute Genomics Platform"/>
            <consortium name="The Broad Institute Genome Sequencing Center for Infectious Disease"/>
            <person name="Wu L."/>
            <person name="Ma J."/>
        </authorList>
    </citation>
    <scope>NUCLEOTIDE SEQUENCE [LARGE SCALE GENOMIC DNA]</scope>
    <source>
        <strain evidence="3">CCUG 64793</strain>
    </source>
</reference>
<organism evidence="2 3">
    <name type="scientific">Salegentibacter chungangensis</name>
    <dbReference type="NCBI Taxonomy" id="1335724"/>
    <lineage>
        <taxon>Bacteria</taxon>
        <taxon>Pseudomonadati</taxon>
        <taxon>Bacteroidota</taxon>
        <taxon>Flavobacteriia</taxon>
        <taxon>Flavobacteriales</taxon>
        <taxon>Flavobacteriaceae</taxon>
        <taxon>Salegentibacter</taxon>
    </lineage>
</organism>
<evidence type="ECO:0000313" key="2">
    <source>
        <dbReference type="EMBL" id="MFD1096487.1"/>
    </source>
</evidence>
<dbReference type="PANTHER" id="PTHR43245:SF13">
    <property type="entry name" value="UDP-D-APIOSE_UDP-D-XYLOSE SYNTHASE 2"/>
    <property type="match status" value="1"/>
</dbReference>
<dbReference type="RefSeq" id="WP_380746175.1">
    <property type="nucleotide sequence ID" value="NZ_JBHTLI010000002.1"/>
</dbReference>
<name>A0ABW3NUN0_9FLAO</name>
<dbReference type="PANTHER" id="PTHR43245">
    <property type="entry name" value="BIFUNCTIONAL POLYMYXIN RESISTANCE PROTEIN ARNA"/>
    <property type="match status" value="1"/>
</dbReference>
<protein>
    <submittedName>
        <fullName evidence="2">NAD-dependent epimerase/dehydratase family protein</fullName>
    </submittedName>
</protein>
<keyword evidence="3" id="KW-1185">Reference proteome</keyword>
<feature type="domain" description="NAD-dependent epimerase/dehydratase" evidence="1">
    <location>
        <begin position="8"/>
        <end position="213"/>
    </location>
</feature>
<proteinExistence type="predicted"/>